<comment type="caution">
    <text evidence="1">The sequence shown here is derived from an EMBL/GenBank/DDBJ whole genome shotgun (WGS) entry which is preliminary data.</text>
</comment>
<reference evidence="1" key="1">
    <citation type="submission" date="2020-05" db="EMBL/GenBank/DDBJ databases">
        <title>Phylogenomic resolution of chytrid fungi.</title>
        <authorList>
            <person name="Stajich J.E."/>
            <person name="Amses K."/>
            <person name="Simmons R."/>
            <person name="Seto K."/>
            <person name="Myers J."/>
            <person name="Bonds A."/>
            <person name="Quandt C.A."/>
            <person name="Barry K."/>
            <person name="Liu P."/>
            <person name="Grigoriev I."/>
            <person name="Longcore J.E."/>
            <person name="James T.Y."/>
        </authorList>
    </citation>
    <scope>NUCLEOTIDE SEQUENCE</scope>
    <source>
        <strain evidence="1">JEL0379</strain>
    </source>
</reference>
<sequence length="284" mass="32172">MSIGTPLAVTAALWFRDRQSEARRQFSTSSMWSCPTASSSLAGPASPGFVLRNDYPATESLRAAETEQRAWEQVDWTTEPHKYLLALRDYCLEGNEDVDFAVARNAKRDWWHAPWLHTGRGGRDPLHGLTQERPIQPYELSDRQHRKAQTWACGYFNAPAASVLGKIWKDPTRPDVTDEIFFPPGSVIFKLLFSQATSDEMPLLEGAPVWNAVIIDEKTQERSMEATALRLVQMDVMAKDPRLEGRWIFATYIFCAGSSASNVSTQKKAHLRFRIKHSDKQICI</sequence>
<gene>
    <name evidence="1" type="ORF">HDU87_000195</name>
</gene>
<dbReference type="Proteomes" id="UP001212152">
    <property type="component" value="Unassembled WGS sequence"/>
</dbReference>
<evidence type="ECO:0000313" key="1">
    <source>
        <dbReference type="EMBL" id="KAJ3185572.1"/>
    </source>
</evidence>
<name>A0AAD5TSH3_9FUNG</name>
<proteinExistence type="predicted"/>
<evidence type="ECO:0000313" key="2">
    <source>
        <dbReference type="Proteomes" id="UP001212152"/>
    </source>
</evidence>
<protein>
    <submittedName>
        <fullName evidence="1">Uncharacterized protein</fullName>
    </submittedName>
</protein>
<dbReference type="EMBL" id="JADGJQ010000001">
    <property type="protein sequence ID" value="KAJ3185572.1"/>
    <property type="molecule type" value="Genomic_DNA"/>
</dbReference>
<organism evidence="1 2">
    <name type="scientific">Geranomyces variabilis</name>
    <dbReference type="NCBI Taxonomy" id="109894"/>
    <lineage>
        <taxon>Eukaryota</taxon>
        <taxon>Fungi</taxon>
        <taxon>Fungi incertae sedis</taxon>
        <taxon>Chytridiomycota</taxon>
        <taxon>Chytridiomycota incertae sedis</taxon>
        <taxon>Chytridiomycetes</taxon>
        <taxon>Spizellomycetales</taxon>
        <taxon>Powellomycetaceae</taxon>
        <taxon>Geranomyces</taxon>
    </lineage>
</organism>
<dbReference type="AlphaFoldDB" id="A0AAD5TSH3"/>
<keyword evidence="2" id="KW-1185">Reference proteome</keyword>
<accession>A0AAD5TSH3</accession>